<feature type="binding site" evidence="10">
    <location>
        <begin position="339"/>
        <end position="340"/>
    </location>
    <ligand>
        <name>ATP</name>
        <dbReference type="ChEBI" id="CHEBI:30616"/>
    </ligand>
</feature>
<comment type="catalytic activity">
    <reaction evidence="8">
        <text>L-aspartate + L-glutamine + ATP + H2O = L-asparagine + L-glutamate + AMP + diphosphate + H(+)</text>
        <dbReference type="Rhea" id="RHEA:12228"/>
        <dbReference type="ChEBI" id="CHEBI:15377"/>
        <dbReference type="ChEBI" id="CHEBI:15378"/>
        <dbReference type="ChEBI" id="CHEBI:29985"/>
        <dbReference type="ChEBI" id="CHEBI:29991"/>
        <dbReference type="ChEBI" id="CHEBI:30616"/>
        <dbReference type="ChEBI" id="CHEBI:33019"/>
        <dbReference type="ChEBI" id="CHEBI:58048"/>
        <dbReference type="ChEBI" id="CHEBI:58359"/>
        <dbReference type="ChEBI" id="CHEBI:456215"/>
        <dbReference type="EC" id="6.3.5.4"/>
    </reaction>
</comment>
<evidence type="ECO:0000256" key="4">
    <source>
        <dbReference type="ARBA" id="ARBA00022741"/>
    </source>
</evidence>
<evidence type="ECO:0000256" key="7">
    <source>
        <dbReference type="ARBA" id="ARBA00022962"/>
    </source>
</evidence>
<dbReference type="InterPro" id="IPR051786">
    <property type="entry name" value="ASN_synthetase/amidase"/>
</dbReference>
<organism evidence="13 14">
    <name type="scientific">Paenibacillus terrae</name>
    <dbReference type="NCBI Taxonomy" id="159743"/>
    <lineage>
        <taxon>Bacteria</taxon>
        <taxon>Bacillati</taxon>
        <taxon>Bacillota</taxon>
        <taxon>Bacilli</taxon>
        <taxon>Bacillales</taxon>
        <taxon>Paenibacillaceae</taxon>
        <taxon>Paenibacillus</taxon>
    </lineage>
</organism>
<dbReference type="NCBIfam" id="TIGR01536">
    <property type="entry name" value="asn_synth_AEB"/>
    <property type="match status" value="1"/>
</dbReference>
<dbReference type="CDD" id="cd01991">
    <property type="entry name" value="Asn_synthase_B_C"/>
    <property type="match status" value="1"/>
</dbReference>
<name>A0A0D7WUF0_9BACL</name>
<evidence type="ECO:0000259" key="12">
    <source>
        <dbReference type="PROSITE" id="PS51278"/>
    </source>
</evidence>
<reference evidence="13 14" key="1">
    <citation type="submission" date="2014-11" db="EMBL/GenBank/DDBJ databases">
        <title>Draft Genome Sequences of Paenibacillus polymyxa NRRL B-30509 and Paenibacillus terrae NRRL B-30644, Strains from a Poultry Environment that Produce Tridecaptin A and Paenicidins.</title>
        <authorList>
            <person name="van Belkum M.J."/>
            <person name="Lohans C.T."/>
            <person name="Vederas J.C."/>
        </authorList>
    </citation>
    <scope>NUCLEOTIDE SEQUENCE [LARGE SCALE GENOMIC DNA]</scope>
    <source>
        <strain evidence="13 14">NRRL B-30644</strain>
    </source>
</reference>
<gene>
    <name evidence="13" type="ORF">QD47_27085</name>
</gene>
<evidence type="ECO:0000256" key="3">
    <source>
        <dbReference type="ARBA" id="ARBA00012737"/>
    </source>
</evidence>
<dbReference type="InterPro" id="IPR014729">
    <property type="entry name" value="Rossmann-like_a/b/a_fold"/>
</dbReference>
<keyword evidence="14" id="KW-1185">Reference proteome</keyword>
<evidence type="ECO:0000313" key="14">
    <source>
        <dbReference type="Proteomes" id="UP000032534"/>
    </source>
</evidence>
<feature type="site" description="Important for beta-aspartyl-AMP intermediate formation" evidence="11">
    <location>
        <position position="341"/>
    </location>
</feature>
<dbReference type="PANTHER" id="PTHR43284">
    <property type="entry name" value="ASPARAGINE SYNTHETASE (GLUTAMINE-HYDROLYZING)"/>
    <property type="match status" value="1"/>
</dbReference>
<keyword evidence="4 10" id="KW-0547">Nucleotide-binding</keyword>
<comment type="caution">
    <text evidence="13">The sequence shown here is derived from an EMBL/GenBank/DDBJ whole genome shotgun (WGS) entry which is preliminary data.</text>
</comment>
<dbReference type="GO" id="GO:0005524">
    <property type="term" value="F:ATP binding"/>
    <property type="evidence" value="ECO:0007669"/>
    <property type="project" value="UniProtKB-KW"/>
</dbReference>
<keyword evidence="7 9" id="KW-0315">Glutamine amidotransferase</keyword>
<evidence type="ECO:0000256" key="10">
    <source>
        <dbReference type="PIRSR" id="PIRSR001589-2"/>
    </source>
</evidence>
<comment type="pathway">
    <text evidence="1">Amino-acid biosynthesis; L-asparagine biosynthesis; L-asparagine from L-aspartate (L-Gln route): step 1/1.</text>
</comment>
<protein>
    <recommendedName>
        <fullName evidence="3">asparagine synthase (glutamine-hydrolyzing)</fullName>
        <ecNumber evidence="3">6.3.5.4</ecNumber>
    </recommendedName>
</protein>
<evidence type="ECO:0000256" key="2">
    <source>
        <dbReference type="ARBA" id="ARBA00005752"/>
    </source>
</evidence>
<dbReference type="AlphaFoldDB" id="A0A0D7WUF0"/>
<dbReference type="GO" id="GO:0004066">
    <property type="term" value="F:asparagine synthase (glutamine-hydrolyzing) activity"/>
    <property type="evidence" value="ECO:0007669"/>
    <property type="project" value="UniProtKB-EC"/>
</dbReference>
<keyword evidence="9" id="KW-0028">Amino-acid biosynthesis</keyword>
<dbReference type="Proteomes" id="UP000032534">
    <property type="component" value="Unassembled WGS sequence"/>
</dbReference>
<dbReference type="SUPFAM" id="SSF56235">
    <property type="entry name" value="N-terminal nucleophile aminohydrolases (Ntn hydrolases)"/>
    <property type="match status" value="1"/>
</dbReference>
<evidence type="ECO:0000256" key="11">
    <source>
        <dbReference type="PIRSR" id="PIRSR001589-3"/>
    </source>
</evidence>
<feature type="binding site" evidence="10">
    <location>
        <position position="268"/>
    </location>
    <ligand>
        <name>ATP</name>
        <dbReference type="ChEBI" id="CHEBI:30616"/>
    </ligand>
</feature>
<dbReference type="Gene3D" id="3.60.20.10">
    <property type="entry name" value="Glutamine Phosphoribosylpyrophosphate, subunit 1, domain 1"/>
    <property type="match status" value="1"/>
</dbReference>
<evidence type="ECO:0000256" key="9">
    <source>
        <dbReference type="PIRSR" id="PIRSR001589-1"/>
    </source>
</evidence>
<accession>A0A0D7WUF0</accession>
<comment type="similarity">
    <text evidence="2">Belongs to the asparagine synthetase family.</text>
</comment>
<dbReference type="Pfam" id="PF00733">
    <property type="entry name" value="Asn_synthase"/>
    <property type="match status" value="1"/>
</dbReference>
<feature type="active site" description="For GATase activity" evidence="9">
    <location>
        <position position="2"/>
    </location>
</feature>
<evidence type="ECO:0000256" key="8">
    <source>
        <dbReference type="ARBA" id="ARBA00048741"/>
    </source>
</evidence>
<dbReference type="GO" id="GO:0006529">
    <property type="term" value="P:asparagine biosynthetic process"/>
    <property type="evidence" value="ECO:0007669"/>
    <property type="project" value="UniProtKB-KW"/>
</dbReference>
<dbReference type="PIRSF" id="PIRSF001589">
    <property type="entry name" value="Asn_synthetase_glu-h"/>
    <property type="match status" value="1"/>
</dbReference>
<evidence type="ECO:0000256" key="1">
    <source>
        <dbReference type="ARBA" id="ARBA00005187"/>
    </source>
</evidence>
<dbReference type="Pfam" id="PF13537">
    <property type="entry name" value="GATase_7"/>
    <property type="match status" value="1"/>
</dbReference>
<dbReference type="InterPro" id="IPR001962">
    <property type="entry name" value="Asn_synthase"/>
</dbReference>
<feature type="binding site" evidence="10">
    <location>
        <position position="94"/>
    </location>
    <ligand>
        <name>L-glutamine</name>
        <dbReference type="ChEBI" id="CHEBI:58359"/>
    </ligand>
</feature>
<evidence type="ECO:0000256" key="6">
    <source>
        <dbReference type="ARBA" id="ARBA00022888"/>
    </source>
</evidence>
<dbReference type="OrthoDB" id="9763290at2"/>
<dbReference type="PROSITE" id="PS51278">
    <property type="entry name" value="GATASE_TYPE_2"/>
    <property type="match status" value="1"/>
</dbReference>
<dbReference type="Gene3D" id="3.40.50.620">
    <property type="entry name" value="HUPs"/>
    <property type="match status" value="1"/>
</dbReference>
<dbReference type="CDD" id="cd00712">
    <property type="entry name" value="AsnB"/>
    <property type="match status" value="1"/>
</dbReference>
<dbReference type="EC" id="6.3.5.4" evidence="3"/>
<dbReference type="RefSeq" id="WP_044649039.1">
    <property type="nucleotide sequence ID" value="NZ_JTHP01000101.1"/>
</dbReference>
<proteinExistence type="inferred from homology"/>
<evidence type="ECO:0000313" key="13">
    <source>
        <dbReference type="EMBL" id="KJD42639.1"/>
    </source>
</evidence>
<dbReference type="EMBL" id="JTHP01000101">
    <property type="protein sequence ID" value="KJD42639.1"/>
    <property type="molecule type" value="Genomic_DNA"/>
</dbReference>
<dbReference type="InterPro" id="IPR006426">
    <property type="entry name" value="Asn_synth_AEB"/>
</dbReference>
<keyword evidence="6 9" id="KW-0061">Asparagine biosynthesis</keyword>
<sequence length="512" mass="59401">MCGILFSNVAINKEVFLNSLNIMKHRGPTAPLCVYQSENFMLGHNRLSILDLDRRSDQPFFSDDGRYVIIFNGEIYNYKELASNYLIQMRTNSDTELLLKLYIQYGPQMLNWLNGMFSFIVLDVQQKSFFVARDRMGVKPLYYNRYGEKFIFSSEIAPLLPLVHNISIDQEAVRQYKKMRCFFNDRTIYNEIKEFPPGYYYENGEFIKYWEIDYSEKEPPSDEELEFLVCSAVEYRKIADVEIGSYLSGGLDSTIVTALAKVEHTWTVGFEDFNEFQWSEIAATRYNTIHHPILFDPDRFLTLARELIAIKKEPLSVPNEVLLYHMTQQASAKNTVILSGEGADELFFGYDRIFRWASSTTDFDIRAFSELYTYGSEDDIEIVEDALAPFMKLKYPQKIVAAFFQQAHLRGLLKRLDSASMLNSVEARSPFLDYRLIERLAGVSSLYKMKDGIVKAPLKRIFKDIVPAEIVNRKKVGFPVQLERVLSSEKIEGKTTFDKWFNFNLTTLGEIL</sequence>
<dbReference type="PATRIC" id="fig|159743.3.peg.6031"/>
<dbReference type="InterPro" id="IPR017932">
    <property type="entry name" value="GATase_2_dom"/>
</dbReference>
<dbReference type="PANTHER" id="PTHR43284:SF1">
    <property type="entry name" value="ASPARAGINE SYNTHETASE"/>
    <property type="match status" value="1"/>
</dbReference>
<evidence type="ECO:0000256" key="5">
    <source>
        <dbReference type="ARBA" id="ARBA00022840"/>
    </source>
</evidence>
<dbReference type="InterPro" id="IPR033738">
    <property type="entry name" value="AsnB_N"/>
</dbReference>
<feature type="domain" description="Glutamine amidotransferase type-2" evidence="12">
    <location>
        <begin position="2"/>
        <end position="206"/>
    </location>
</feature>
<dbReference type="SUPFAM" id="SSF52402">
    <property type="entry name" value="Adenine nucleotide alpha hydrolases-like"/>
    <property type="match status" value="1"/>
</dbReference>
<dbReference type="InterPro" id="IPR029055">
    <property type="entry name" value="Ntn_hydrolases_N"/>
</dbReference>
<keyword evidence="5 10" id="KW-0067">ATP-binding</keyword>